<evidence type="ECO:0000313" key="2">
    <source>
        <dbReference type="Proteomes" id="UP000016934"/>
    </source>
</evidence>
<sequence length="278" mass="33047">MSKHHEYQQATHQKLRRCPTMTTTPTGLLKLPLELRQQIYHYVLVPTLQTRTIAISITLRNYSYKLHGLEPIQSLIFTNRLIYHETLHYCFAHFIFHLHNGFYSILDLMSQFYLRIGKRMRKLVRYIVIPRFSVDAVFFRDVYQCTSAKNRPEKYKELVEEMEMAFRMLKRFRELEEVQFGLYFPEVSRDKGIRPWVGRDDGERERERTGTEQVWDSYVMGVFGEVKCFPPKGKIGIWWERLPEDLSSTESLQLQEHGLQQLRAKAAPIRVELVEAPS</sequence>
<organism evidence="1 2">
    <name type="scientific">Cochliobolus sativus (strain ND90Pr / ATCC 201652)</name>
    <name type="common">Common root rot and spot blotch fungus</name>
    <name type="synonym">Bipolaris sorokiniana</name>
    <dbReference type="NCBI Taxonomy" id="665912"/>
    <lineage>
        <taxon>Eukaryota</taxon>
        <taxon>Fungi</taxon>
        <taxon>Dikarya</taxon>
        <taxon>Ascomycota</taxon>
        <taxon>Pezizomycotina</taxon>
        <taxon>Dothideomycetes</taxon>
        <taxon>Pleosporomycetidae</taxon>
        <taxon>Pleosporales</taxon>
        <taxon>Pleosporineae</taxon>
        <taxon>Pleosporaceae</taxon>
        <taxon>Bipolaris</taxon>
    </lineage>
</organism>
<reference evidence="2" key="2">
    <citation type="journal article" date="2013" name="PLoS Genet.">
        <title>Comparative genome structure, secondary metabolite, and effector coding capacity across Cochliobolus pathogens.</title>
        <authorList>
            <person name="Condon B.J."/>
            <person name="Leng Y."/>
            <person name="Wu D."/>
            <person name="Bushley K.E."/>
            <person name="Ohm R.A."/>
            <person name="Otillar R."/>
            <person name="Martin J."/>
            <person name="Schackwitz W."/>
            <person name="Grimwood J."/>
            <person name="MohdZainudin N."/>
            <person name="Xue C."/>
            <person name="Wang R."/>
            <person name="Manning V.A."/>
            <person name="Dhillon B."/>
            <person name="Tu Z.J."/>
            <person name="Steffenson B.J."/>
            <person name="Salamov A."/>
            <person name="Sun H."/>
            <person name="Lowry S."/>
            <person name="LaButti K."/>
            <person name="Han J."/>
            <person name="Copeland A."/>
            <person name="Lindquist E."/>
            <person name="Barry K."/>
            <person name="Schmutz J."/>
            <person name="Baker S.E."/>
            <person name="Ciuffetti L.M."/>
            <person name="Grigoriev I.V."/>
            <person name="Zhong S."/>
            <person name="Turgeon B.G."/>
        </authorList>
    </citation>
    <scope>NUCLEOTIDE SEQUENCE [LARGE SCALE GENOMIC DNA]</scope>
    <source>
        <strain evidence="2">ND90Pr / ATCC 201652</strain>
    </source>
</reference>
<name>M2T2Q6_COCSN</name>
<dbReference type="GeneID" id="19137406"/>
<dbReference type="OrthoDB" id="3692903at2759"/>
<protein>
    <submittedName>
        <fullName evidence="1">Uncharacterized protein</fullName>
    </submittedName>
</protein>
<reference evidence="1 2" key="1">
    <citation type="journal article" date="2012" name="PLoS Pathog.">
        <title>Diverse lifestyles and strategies of plant pathogenesis encoded in the genomes of eighteen Dothideomycetes fungi.</title>
        <authorList>
            <person name="Ohm R.A."/>
            <person name="Feau N."/>
            <person name="Henrissat B."/>
            <person name="Schoch C.L."/>
            <person name="Horwitz B.A."/>
            <person name="Barry K.W."/>
            <person name="Condon B.J."/>
            <person name="Copeland A.C."/>
            <person name="Dhillon B."/>
            <person name="Glaser F."/>
            <person name="Hesse C.N."/>
            <person name="Kosti I."/>
            <person name="LaButti K."/>
            <person name="Lindquist E.A."/>
            <person name="Lucas S."/>
            <person name="Salamov A.A."/>
            <person name="Bradshaw R.E."/>
            <person name="Ciuffetti L."/>
            <person name="Hamelin R.C."/>
            <person name="Kema G.H.J."/>
            <person name="Lawrence C."/>
            <person name="Scott J.A."/>
            <person name="Spatafora J.W."/>
            <person name="Turgeon B.G."/>
            <person name="de Wit P.J.G.M."/>
            <person name="Zhong S."/>
            <person name="Goodwin S.B."/>
            <person name="Grigoriev I.V."/>
        </authorList>
    </citation>
    <scope>NUCLEOTIDE SEQUENCE [LARGE SCALE GENOMIC DNA]</scope>
    <source>
        <strain evidence="2">ND90Pr / ATCC 201652</strain>
    </source>
</reference>
<dbReference type="RefSeq" id="XP_007701507.1">
    <property type="nucleotide sequence ID" value="XM_007703317.1"/>
</dbReference>
<gene>
    <name evidence="1" type="ORF">COCSADRAFT_340163</name>
</gene>
<dbReference type="AlphaFoldDB" id="M2T2Q6"/>
<keyword evidence="2" id="KW-1185">Reference proteome</keyword>
<dbReference type="PANTHER" id="PTHR42085:SF2">
    <property type="entry name" value="F-BOX DOMAIN-CONTAINING PROTEIN"/>
    <property type="match status" value="1"/>
</dbReference>
<dbReference type="KEGG" id="bsc:COCSADRAFT_340163"/>
<dbReference type="OMA" id="DYESHIM"/>
<proteinExistence type="predicted"/>
<dbReference type="PANTHER" id="PTHR42085">
    <property type="entry name" value="F-BOX DOMAIN-CONTAINING PROTEIN"/>
    <property type="match status" value="1"/>
</dbReference>
<dbReference type="InterPro" id="IPR038883">
    <property type="entry name" value="AN11006-like"/>
</dbReference>
<dbReference type="HOGENOM" id="CLU_1061692_0_0_1"/>
<dbReference type="EMBL" id="KB445645">
    <property type="protein sequence ID" value="EMD63322.1"/>
    <property type="molecule type" value="Genomic_DNA"/>
</dbReference>
<evidence type="ECO:0000313" key="1">
    <source>
        <dbReference type="EMBL" id="EMD63322.1"/>
    </source>
</evidence>
<accession>M2T2Q6</accession>
<dbReference type="Proteomes" id="UP000016934">
    <property type="component" value="Unassembled WGS sequence"/>
</dbReference>